<accession>A0A8K1GM50</accession>
<dbReference type="EMBL" id="SWJQ01000142">
    <property type="protein sequence ID" value="TRZ20698.1"/>
    <property type="molecule type" value="Genomic_DNA"/>
</dbReference>
<gene>
    <name evidence="1" type="ORF">HGM15179_006422</name>
</gene>
<dbReference type="Proteomes" id="UP000796761">
    <property type="component" value="Unassembled WGS sequence"/>
</dbReference>
<evidence type="ECO:0000313" key="1">
    <source>
        <dbReference type="EMBL" id="TRZ20698.1"/>
    </source>
</evidence>
<keyword evidence="2" id="KW-1185">Reference proteome</keyword>
<dbReference type="AlphaFoldDB" id="A0A8K1GM50"/>
<reference evidence="1" key="1">
    <citation type="submission" date="2019-04" db="EMBL/GenBank/DDBJ databases">
        <title>Genome assembly of Zosterops borbonicus 15179.</title>
        <authorList>
            <person name="Leroy T."/>
            <person name="Anselmetti Y."/>
            <person name="Tilak M.-K."/>
            <person name="Nabholz B."/>
        </authorList>
    </citation>
    <scope>NUCLEOTIDE SEQUENCE</scope>
    <source>
        <strain evidence="1">HGM_15179</strain>
        <tissue evidence="1">Muscle</tissue>
    </source>
</reference>
<sequence length="184" mass="20611">MALHHQFFAETCHHRVCQSPESAVRTVTKALLVKGESGLGKDCKNDLASIRAQDSDTVMGVFERNRFVKESLKPSHINTPLKPFNAKRSVKISYLITAFQRQPQPQEIDLREGGENLRMLKQSPTYQLSPLLCALKKYLTSYKGSKFVTEGDVVSNSVCASLASSELVMLWAQWSLPCYTKSQS</sequence>
<proteinExistence type="predicted"/>
<name>A0A8K1GM50_9PASS</name>
<protein>
    <submittedName>
        <fullName evidence="1">Uncharacterized protein</fullName>
    </submittedName>
</protein>
<evidence type="ECO:0000313" key="2">
    <source>
        <dbReference type="Proteomes" id="UP000796761"/>
    </source>
</evidence>
<comment type="caution">
    <text evidence="1">The sequence shown here is derived from an EMBL/GenBank/DDBJ whole genome shotgun (WGS) entry which is preliminary data.</text>
</comment>
<organism evidence="1 2">
    <name type="scientific">Zosterops borbonicus</name>
    <dbReference type="NCBI Taxonomy" id="364589"/>
    <lineage>
        <taxon>Eukaryota</taxon>
        <taxon>Metazoa</taxon>
        <taxon>Chordata</taxon>
        <taxon>Craniata</taxon>
        <taxon>Vertebrata</taxon>
        <taxon>Euteleostomi</taxon>
        <taxon>Archelosauria</taxon>
        <taxon>Archosauria</taxon>
        <taxon>Dinosauria</taxon>
        <taxon>Saurischia</taxon>
        <taxon>Theropoda</taxon>
        <taxon>Coelurosauria</taxon>
        <taxon>Aves</taxon>
        <taxon>Neognathae</taxon>
        <taxon>Neoaves</taxon>
        <taxon>Telluraves</taxon>
        <taxon>Australaves</taxon>
        <taxon>Passeriformes</taxon>
        <taxon>Sylvioidea</taxon>
        <taxon>Zosteropidae</taxon>
        <taxon>Zosterops</taxon>
    </lineage>
</organism>